<evidence type="ECO:0000313" key="3">
    <source>
        <dbReference type="WBParaSite" id="nRc.2.0.1.t46418-RA"/>
    </source>
</evidence>
<name>A0A915L7G4_ROMCU</name>
<reference evidence="3" key="1">
    <citation type="submission" date="2022-11" db="UniProtKB">
        <authorList>
            <consortium name="WormBaseParasite"/>
        </authorList>
    </citation>
    <scope>IDENTIFICATION</scope>
</reference>
<dbReference type="WBParaSite" id="nRc.2.0.1.t46418-RA">
    <property type="protein sequence ID" value="nRc.2.0.1.t46418-RA"/>
    <property type="gene ID" value="nRc.2.0.1.g46418"/>
</dbReference>
<organism evidence="2 3">
    <name type="scientific">Romanomermis culicivorax</name>
    <name type="common">Nematode worm</name>
    <dbReference type="NCBI Taxonomy" id="13658"/>
    <lineage>
        <taxon>Eukaryota</taxon>
        <taxon>Metazoa</taxon>
        <taxon>Ecdysozoa</taxon>
        <taxon>Nematoda</taxon>
        <taxon>Enoplea</taxon>
        <taxon>Dorylaimia</taxon>
        <taxon>Mermithida</taxon>
        <taxon>Mermithoidea</taxon>
        <taxon>Mermithidae</taxon>
        <taxon>Romanomermis</taxon>
    </lineage>
</organism>
<proteinExistence type="predicted"/>
<evidence type="ECO:0000313" key="2">
    <source>
        <dbReference type="Proteomes" id="UP000887565"/>
    </source>
</evidence>
<accession>A0A915L7G4</accession>
<feature type="region of interest" description="Disordered" evidence="1">
    <location>
        <begin position="145"/>
        <end position="164"/>
    </location>
</feature>
<protein>
    <submittedName>
        <fullName evidence="3">Uncharacterized protein</fullName>
    </submittedName>
</protein>
<dbReference type="Proteomes" id="UP000887565">
    <property type="component" value="Unplaced"/>
</dbReference>
<dbReference type="AlphaFoldDB" id="A0A915L7G4"/>
<evidence type="ECO:0000256" key="1">
    <source>
        <dbReference type="SAM" id="MobiDB-lite"/>
    </source>
</evidence>
<sequence length="164" mass="18418">MIANNRATNRMQTLCSIEQDVTTLACLKSRKSETSRIAVQGAPSSCSRRISFKATRTSVNRDRPLYTVAFKLSIVGVKFILKLCRLAMQCTRRRDDLHEKITTNSGKDLKSITVCITSFQRRFFSFRLIRTLALDEPDSVDVGVGEHSLFSPPDDDNVLGEDAE</sequence>
<feature type="compositionally biased region" description="Acidic residues" evidence="1">
    <location>
        <begin position="153"/>
        <end position="164"/>
    </location>
</feature>
<keyword evidence="2" id="KW-1185">Reference proteome</keyword>